<dbReference type="EMBL" id="JXLP01000005">
    <property type="protein sequence ID" value="KIL78873.1"/>
    <property type="molecule type" value="Genomic_DNA"/>
</dbReference>
<dbReference type="Proteomes" id="UP000031982">
    <property type="component" value="Unassembled WGS sequence"/>
</dbReference>
<name>A0ABR5AXF9_BACBA</name>
<keyword evidence="2" id="KW-1185">Reference proteome</keyword>
<evidence type="ECO:0000313" key="2">
    <source>
        <dbReference type="Proteomes" id="UP000031982"/>
    </source>
</evidence>
<protein>
    <recommendedName>
        <fullName evidence="3">Mobile element protein</fullName>
    </recommendedName>
</protein>
<reference evidence="1 2" key="1">
    <citation type="submission" date="2015-01" db="EMBL/GenBank/DDBJ databases">
        <title>Genome Assembly of Bacillus badius MTCC 1458.</title>
        <authorList>
            <person name="Verma A."/>
            <person name="Khatri I."/>
            <person name="Mual P."/>
            <person name="Subramanian S."/>
            <person name="Krishnamurthi S."/>
        </authorList>
    </citation>
    <scope>NUCLEOTIDE SEQUENCE [LARGE SCALE GENOMIC DNA]</scope>
    <source>
        <strain evidence="1 2">MTCC 1458</strain>
    </source>
</reference>
<evidence type="ECO:0000313" key="1">
    <source>
        <dbReference type="EMBL" id="KIL78873.1"/>
    </source>
</evidence>
<proteinExistence type="predicted"/>
<gene>
    <name evidence="1" type="ORF">SD77_3674</name>
</gene>
<evidence type="ECO:0008006" key="3">
    <source>
        <dbReference type="Google" id="ProtNLM"/>
    </source>
</evidence>
<accession>A0ABR5AXF9</accession>
<organism evidence="1 2">
    <name type="scientific">Bacillus badius</name>
    <dbReference type="NCBI Taxonomy" id="1455"/>
    <lineage>
        <taxon>Bacteria</taxon>
        <taxon>Bacillati</taxon>
        <taxon>Bacillota</taxon>
        <taxon>Bacilli</taxon>
        <taxon>Bacillales</taxon>
        <taxon>Bacillaceae</taxon>
        <taxon>Pseudobacillus</taxon>
    </lineage>
</organism>
<comment type="caution">
    <text evidence="1">The sequence shown here is derived from an EMBL/GenBank/DDBJ whole genome shotgun (WGS) entry which is preliminary data.</text>
</comment>
<sequence length="53" mass="6114">MAQQSKQTDSSRSLYNFARDLLSIKESKATSHKVGWKYKREEGTTLLIFSSIF</sequence>